<protein>
    <submittedName>
        <fullName evidence="1">RCG36244</fullName>
    </submittedName>
</protein>
<dbReference type="AlphaFoldDB" id="A6IPV0"/>
<organism evidence="1 2">
    <name type="scientific">Rattus norvegicus</name>
    <name type="common">Rat</name>
    <dbReference type="NCBI Taxonomy" id="10116"/>
    <lineage>
        <taxon>Eukaryota</taxon>
        <taxon>Metazoa</taxon>
        <taxon>Chordata</taxon>
        <taxon>Craniata</taxon>
        <taxon>Vertebrata</taxon>
        <taxon>Euteleostomi</taxon>
        <taxon>Mammalia</taxon>
        <taxon>Eutheria</taxon>
        <taxon>Euarchontoglires</taxon>
        <taxon>Glires</taxon>
        <taxon>Rodentia</taxon>
        <taxon>Myomorpha</taxon>
        <taxon>Muroidea</taxon>
        <taxon>Muridae</taxon>
        <taxon>Murinae</taxon>
        <taxon>Rattus</taxon>
    </lineage>
</organism>
<dbReference type="EMBL" id="CH473966">
    <property type="protein sequence ID" value="EDL96063.1"/>
    <property type="molecule type" value="Genomic_DNA"/>
</dbReference>
<name>A6IPV0_RAT</name>
<sequence>MFVKETLLKLKMHIDFHKSIGGYINTPCLQFTGHPDKNKTNKHYETNGHNIHLIFHLNTKEYTFSEHIRSFFKLKHILSHQARLNRKKIIEIMPASLSDHHDLKLDFNNRKLRKFTYLWLLNNALFNEISWLGRK</sequence>
<proteinExistence type="predicted"/>
<accession>A6IPV0</accession>
<gene>
    <name evidence="1" type="ORF">rCG_36244</name>
</gene>
<dbReference type="Proteomes" id="UP000234681">
    <property type="component" value="Chromosome X"/>
</dbReference>
<evidence type="ECO:0000313" key="2">
    <source>
        <dbReference type="Proteomes" id="UP000234681"/>
    </source>
</evidence>
<reference evidence="1 2" key="1">
    <citation type="submission" date="2005-09" db="EMBL/GenBank/DDBJ databases">
        <authorList>
            <person name="Mural R.J."/>
            <person name="Li P.W."/>
            <person name="Adams M.D."/>
            <person name="Amanatides P.G."/>
            <person name="Baden-Tillson H."/>
            <person name="Barnstead M."/>
            <person name="Chin S.H."/>
            <person name="Dew I."/>
            <person name="Evans C.A."/>
            <person name="Ferriera S."/>
            <person name="Flanigan M."/>
            <person name="Fosler C."/>
            <person name="Glodek A."/>
            <person name="Gu Z."/>
            <person name="Holt R.A."/>
            <person name="Jennings D."/>
            <person name="Kraft C.L."/>
            <person name="Lu F."/>
            <person name="Nguyen T."/>
            <person name="Nusskern D.R."/>
            <person name="Pfannkoch C.M."/>
            <person name="Sitter C."/>
            <person name="Sutton G.G."/>
            <person name="Venter J.C."/>
            <person name="Wang Z."/>
            <person name="Woodage T."/>
            <person name="Zheng X.H."/>
            <person name="Zhong F."/>
        </authorList>
    </citation>
    <scope>NUCLEOTIDE SEQUENCE [LARGE SCALE GENOMIC DNA]</scope>
    <source>
        <strain>BN</strain>
        <strain evidence="2">Sprague-Dawley</strain>
    </source>
</reference>
<evidence type="ECO:0000313" key="1">
    <source>
        <dbReference type="EMBL" id="EDL96063.1"/>
    </source>
</evidence>